<keyword evidence="2" id="KW-1185">Reference proteome</keyword>
<dbReference type="AlphaFoldDB" id="A0A151RIB4"/>
<dbReference type="EMBL" id="KQ483724">
    <property type="protein sequence ID" value="KYP42290.1"/>
    <property type="molecule type" value="Genomic_DNA"/>
</dbReference>
<evidence type="ECO:0000313" key="2">
    <source>
        <dbReference type="Proteomes" id="UP000075243"/>
    </source>
</evidence>
<proteinExistence type="predicted"/>
<reference evidence="1" key="1">
    <citation type="journal article" date="2012" name="Nat. Biotechnol.">
        <title>Draft genome sequence of pigeonpea (Cajanus cajan), an orphan legume crop of resource-poor farmers.</title>
        <authorList>
            <person name="Varshney R.K."/>
            <person name="Chen W."/>
            <person name="Li Y."/>
            <person name="Bharti A.K."/>
            <person name="Saxena R.K."/>
            <person name="Schlueter J.A."/>
            <person name="Donoghue M.T."/>
            <person name="Azam S."/>
            <person name="Fan G."/>
            <person name="Whaley A.M."/>
            <person name="Farmer A.D."/>
            <person name="Sheridan J."/>
            <person name="Iwata A."/>
            <person name="Tuteja R."/>
            <person name="Penmetsa R.V."/>
            <person name="Wu W."/>
            <person name="Upadhyaya H.D."/>
            <person name="Yang S.P."/>
            <person name="Shah T."/>
            <person name="Saxena K.B."/>
            <person name="Michael T."/>
            <person name="McCombie W.R."/>
            <person name="Yang B."/>
            <person name="Zhang G."/>
            <person name="Yang H."/>
            <person name="Wang J."/>
            <person name="Spillane C."/>
            <person name="Cook D.R."/>
            <person name="May G.D."/>
            <person name="Xu X."/>
            <person name="Jackson S.A."/>
        </authorList>
    </citation>
    <scope>NUCLEOTIDE SEQUENCE [LARGE SCALE GENOMIC DNA]</scope>
</reference>
<gene>
    <name evidence="1" type="ORF">KK1_036332</name>
</gene>
<dbReference type="Gramene" id="C.cajan_32757.t">
    <property type="protein sequence ID" value="C.cajan_32757.t.cds1"/>
    <property type="gene ID" value="C.cajan_32757"/>
</dbReference>
<organism evidence="1 2">
    <name type="scientific">Cajanus cajan</name>
    <name type="common">Pigeon pea</name>
    <name type="synonym">Cajanus indicus</name>
    <dbReference type="NCBI Taxonomy" id="3821"/>
    <lineage>
        <taxon>Eukaryota</taxon>
        <taxon>Viridiplantae</taxon>
        <taxon>Streptophyta</taxon>
        <taxon>Embryophyta</taxon>
        <taxon>Tracheophyta</taxon>
        <taxon>Spermatophyta</taxon>
        <taxon>Magnoliopsida</taxon>
        <taxon>eudicotyledons</taxon>
        <taxon>Gunneridae</taxon>
        <taxon>Pentapetalae</taxon>
        <taxon>rosids</taxon>
        <taxon>fabids</taxon>
        <taxon>Fabales</taxon>
        <taxon>Fabaceae</taxon>
        <taxon>Papilionoideae</taxon>
        <taxon>50 kb inversion clade</taxon>
        <taxon>NPAAA clade</taxon>
        <taxon>indigoferoid/millettioid clade</taxon>
        <taxon>Phaseoleae</taxon>
        <taxon>Cajanus</taxon>
    </lineage>
</organism>
<protein>
    <submittedName>
        <fullName evidence="1">Uncharacterized protein</fullName>
    </submittedName>
</protein>
<dbReference type="Proteomes" id="UP000075243">
    <property type="component" value="Unassembled WGS sequence"/>
</dbReference>
<sequence length="68" mass="7987">MIYQPKTHGGLGVKDISLFNNALLSKWKWNLFHQKNCLWWKVLNSKYRGWCNLGVGKLVIIHLYDGEI</sequence>
<evidence type="ECO:0000313" key="1">
    <source>
        <dbReference type="EMBL" id="KYP42290.1"/>
    </source>
</evidence>
<accession>A0A151RIB4</accession>
<name>A0A151RIB4_CAJCA</name>